<proteinExistence type="predicted"/>
<dbReference type="EMBL" id="CABR01000128">
    <property type="protein sequence ID" value="CBI11209.1"/>
    <property type="molecule type" value="Genomic_DNA"/>
</dbReference>
<dbReference type="PANTHER" id="PTHR48111:SF67">
    <property type="entry name" value="TRANSCRIPTIONAL REGULATORY PROTEIN TCTD"/>
    <property type="match status" value="1"/>
</dbReference>
<dbReference type="PANTHER" id="PTHR48111">
    <property type="entry name" value="REGULATOR OF RPOS"/>
    <property type="match status" value="1"/>
</dbReference>
<dbReference type="SUPFAM" id="SSF52172">
    <property type="entry name" value="CheY-like"/>
    <property type="match status" value="1"/>
</dbReference>
<dbReference type="GO" id="GO:0000976">
    <property type="term" value="F:transcription cis-regulatory region binding"/>
    <property type="evidence" value="ECO:0007669"/>
    <property type="project" value="TreeGrafter"/>
</dbReference>
<dbReference type="Gene3D" id="1.10.10.10">
    <property type="entry name" value="Winged helix-like DNA-binding domain superfamily/Winged helix DNA-binding domain"/>
    <property type="match status" value="1"/>
</dbReference>
<organism evidence="8">
    <name type="scientific">mine drainage metagenome</name>
    <dbReference type="NCBI Taxonomy" id="410659"/>
    <lineage>
        <taxon>unclassified sequences</taxon>
        <taxon>metagenomes</taxon>
        <taxon>ecological metagenomes</taxon>
    </lineage>
</organism>
<evidence type="ECO:0000259" key="7">
    <source>
        <dbReference type="PROSITE" id="PS51755"/>
    </source>
</evidence>
<dbReference type="InterPro" id="IPR039420">
    <property type="entry name" value="WalR-like"/>
</dbReference>
<reference evidence="8" key="1">
    <citation type="submission" date="2009-10" db="EMBL/GenBank/DDBJ databases">
        <title>Diversity of trophic interactions inside an arsenic-rich microbial ecosystem.</title>
        <authorList>
            <person name="Bertin P.N."/>
            <person name="Heinrich-Salmeron A."/>
            <person name="Pelletier E."/>
            <person name="Goulhen-Chollet F."/>
            <person name="Arsene-Ploetze F."/>
            <person name="Gallien S."/>
            <person name="Calteau A."/>
            <person name="Vallenet D."/>
            <person name="Casiot C."/>
            <person name="Chane-Woon-Ming B."/>
            <person name="Giloteaux L."/>
            <person name="Barakat M."/>
            <person name="Bonnefoy V."/>
            <person name="Bruneel O."/>
            <person name="Chandler M."/>
            <person name="Cleiss J."/>
            <person name="Duran R."/>
            <person name="Elbaz-Poulichet F."/>
            <person name="Fonknechten N."/>
            <person name="Lauga B."/>
            <person name="Mornico D."/>
            <person name="Ortet P."/>
            <person name="Schaeffer C."/>
            <person name="Siguier P."/>
            <person name="Alexander Thil Smith A."/>
            <person name="Van Dorsselaer A."/>
            <person name="Weissenbach J."/>
            <person name="Medigue C."/>
            <person name="Le Paslier D."/>
        </authorList>
    </citation>
    <scope>NUCLEOTIDE SEQUENCE</scope>
</reference>
<keyword evidence="5" id="KW-0804">Transcription</keyword>
<keyword evidence="1" id="KW-0597">Phosphoprotein</keyword>
<dbReference type="GO" id="GO:0032993">
    <property type="term" value="C:protein-DNA complex"/>
    <property type="evidence" value="ECO:0007669"/>
    <property type="project" value="TreeGrafter"/>
</dbReference>
<evidence type="ECO:0000259" key="6">
    <source>
        <dbReference type="PROSITE" id="PS50110"/>
    </source>
</evidence>
<keyword evidence="2" id="KW-0902">Two-component regulatory system</keyword>
<dbReference type="CDD" id="cd00383">
    <property type="entry name" value="trans_reg_C"/>
    <property type="match status" value="1"/>
</dbReference>
<dbReference type="SMART" id="SM00448">
    <property type="entry name" value="REC"/>
    <property type="match status" value="1"/>
</dbReference>
<gene>
    <name evidence="8" type="ORF">CARN7_2022</name>
</gene>
<dbReference type="SMART" id="SM00862">
    <property type="entry name" value="Trans_reg_C"/>
    <property type="match status" value="1"/>
</dbReference>
<evidence type="ECO:0000313" key="8">
    <source>
        <dbReference type="EMBL" id="CBI11209.1"/>
    </source>
</evidence>
<evidence type="ECO:0000256" key="1">
    <source>
        <dbReference type="ARBA" id="ARBA00022553"/>
    </source>
</evidence>
<dbReference type="InterPro" id="IPR001867">
    <property type="entry name" value="OmpR/PhoB-type_DNA-bd"/>
</dbReference>
<dbReference type="InterPro" id="IPR001789">
    <property type="entry name" value="Sig_transdc_resp-reg_receiver"/>
</dbReference>
<dbReference type="AlphaFoldDB" id="E6QVD6"/>
<dbReference type="Pfam" id="PF00072">
    <property type="entry name" value="Response_reg"/>
    <property type="match status" value="1"/>
</dbReference>
<dbReference type="GO" id="GO:0006355">
    <property type="term" value="P:regulation of DNA-templated transcription"/>
    <property type="evidence" value="ECO:0007669"/>
    <property type="project" value="InterPro"/>
</dbReference>
<comment type="caution">
    <text evidence="8">The sequence shown here is derived from an EMBL/GenBank/DDBJ whole genome shotgun (WGS) entry which is preliminary data.</text>
</comment>
<dbReference type="PROSITE" id="PS51755">
    <property type="entry name" value="OMPR_PHOB"/>
    <property type="match status" value="1"/>
</dbReference>
<dbReference type="PROSITE" id="PS50110">
    <property type="entry name" value="RESPONSE_REGULATORY"/>
    <property type="match status" value="1"/>
</dbReference>
<dbReference type="GO" id="GO:0005829">
    <property type="term" value="C:cytosol"/>
    <property type="evidence" value="ECO:0007669"/>
    <property type="project" value="TreeGrafter"/>
</dbReference>
<evidence type="ECO:0000256" key="2">
    <source>
        <dbReference type="ARBA" id="ARBA00023012"/>
    </source>
</evidence>
<dbReference type="InterPro" id="IPR036388">
    <property type="entry name" value="WH-like_DNA-bd_sf"/>
</dbReference>
<dbReference type="Gene3D" id="3.40.50.2300">
    <property type="match status" value="1"/>
</dbReference>
<evidence type="ECO:0000256" key="4">
    <source>
        <dbReference type="ARBA" id="ARBA00023125"/>
    </source>
</evidence>
<accession>E6QVD6</accession>
<protein>
    <submittedName>
        <fullName evidence="8">Putative two-component system regulatory protein</fullName>
    </submittedName>
</protein>
<evidence type="ECO:0000256" key="3">
    <source>
        <dbReference type="ARBA" id="ARBA00023015"/>
    </source>
</evidence>
<dbReference type="Pfam" id="PF00486">
    <property type="entry name" value="Trans_reg_C"/>
    <property type="match status" value="1"/>
</dbReference>
<sequence length="227" mass="25397">MRVLIVEDDDLLAAGLLKVLEQSGYAVDWVNNGELADRALNDGEHDLVVLDIGLPSMDGLQELKRLRSRGQTIPVMILTAHDDVSDKVRGLDFGADDYMVKPFELNEFEARIRALIRRSVGVSSVRLSCGNLALDTVSRRAWVGDAEVSFTVREWAVLEYLLIHQGQVLSKDRILQAVCNWDDSISPNAIEVYMSRLRSKLEPLGVNVRTIRGFGYLLDAQDAESER</sequence>
<name>E6QVD6_9ZZZZ</name>
<feature type="domain" description="OmpR/PhoB-type" evidence="7">
    <location>
        <begin position="124"/>
        <end position="220"/>
    </location>
</feature>
<evidence type="ECO:0000256" key="5">
    <source>
        <dbReference type="ARBA" id="ARBA00023163"/>
    </source>
</evidence>
<dbReference type="Gene3D" id="6.10.250.690">
    <property type="match status" value="1"/>
</dbReference>
<dbReference type="GO" id="GO:0000156">
    <property type="term" value="F:phosphorelay response regulator activity"/>
    <property type="evidence" value="ECO:0007669"/>
    <property type="project" value="TreeGrafter"/>
</dbReference>
<dbReference type="CDD" id="cd17624">
    <property type="entry name" value="REC_OmpR_PmrA-like"/>
    <property type="match status" value="1"/>
</dbReference>
<dbReference type="InterPro" id="IPR011006">
    <property type="entry name" value="CheY-like_superfamily"/>
</dbReference>
<keyword evidence="3" id="KW-0805">Transcription regulation</keyword>
<feature type="domain" description="Response regulatory" evidence="6">
    <location>
        <begin position="2"/>
        <end position="116"/>
    </location>
</feature>
<dbReference type="FunFam" id="3.40.50.2300:FF:000002">
    <property type="entry name" value="DNA-binding response regulator PhoP"/>
    <property type="match status" value="1"/>
</dbReference>
<keyword evidence="4" id="KW-0238">DNA-binding</keyword>